<dbReference type="OrthoDB" id="7181739at2"/>
<dbReference type="SUPFAM" id="SSF56954">
    <property type="entry name" value="Outer membrane efflux proteins (OEP)"/>
    <property type="match status" value="1"/>
</dbReference>
<keyword evidence="2" id="KW-0812">Transmembrane</keyword>
<evidence type="ECO:0000313" key="3">
    <source>
        <dbReference type="EMBL" id="EGD60908.1"/>
    </source>
</evidence>
<reference evidence="3 4" key="1">
    <citation type="journal article" date="2012" name="J. Bacteriol.">
        <title>Draft Genome Sequence of Novosphingobium nitrogenifigens Y88T.</title>
        <authorList>
            <person name="Strabala T.J."/>
            <person name="Macdonald L."/>
            <person name="Liu V."/>
            <person name="Smit A.M."/>
        </authorList>
    </citation>
    <scope>NUCLEOTIDE SEQUENCE [LARGE SCALE GENOMIC DNA]</scope>
    <source>
        <strain evidence="3 4">DSM 19370</strain>
    </source>
</reference>
<dbReference type="AlphaFoldDB" id="F1Z3A5"/>
<dbReference type="InterPro" id="IPR003423">
    <property type="entry name" value="OMP_efflux"/>
</dbReference>
<evidence type="ECO:0000256" key="1">
    <source>
        <dbReference type="ARBA" id="ARBA00007613"/>
    </source>
</evidence>
<comment type="subcellular location">
    <subcellularLocation>
        <location evidence="2">Cell membrane</location>
        <topology evidence="2">Lipid-anchor</topology>
    </subcellularLocation>
</comment>
<dbReference type="Pfam" id="PF02321">
    <property type="entry name" value="OEP"/>
    <property type="match status" value="2"/>
</dbReference>
<dbReference type="HOGENOM" id="CLU_012817_13_0_5"/>
<dbReference type="EMBL" id="AEWJ01000002">
    <property type="protein sequence ID" value="EGD60908.1"/>
    <property type="molecule type" value="Genomic_DNA"/>
</dbReference>
<dbReference type="InParanoid" id="F1Z3A5"/>
<dbReference type="Gene3D" id="2.20.200.10">
    <property type="entry name" value="Outer membrane efflux proteins (OEP)"/>
    <property type="match status" value="1"/>
</dbReference>
<comment type="similarity">
    <text evidence="1 2">Belongs to the outer membrane factor (OMF) (TC 1.B.17) family.</text>
</comment>
<evidence type="ECO:0000256" key="2">
    <source>
        <dbReference type="RuleBase" id="RU362097"/>
    </source>
</evidence>
<proteinExistence type="inferred from homology"/>
<dbReference type="NCBIfam" id="TIGR01845">
    <property type="entry name" value="outer_NodT"/>
    <property type="match status" value="1"/>
</dbReference>
<comment type="caution">
    <text evidence="3">The sequence shown here is derived from an EMBL/GenBank/DDBJ whole genome shotgun (WGS) entry which is preliminary data.</text>
</comment>
<dbReference type="eggNOG" id="COG1538">
    <property type="taxonomic scope" value="Bacteria"/>
</dbReference>
<dbReference type="PANTHER" id="PTHR30203">
    <property type="entry name" value="OUTER MEMBRANE CATION EFFLUX PROTEIN"/>
    <property type="match status" value="1"/>
</dbReference>
<dbReference type="RefSeq" id="WP_008072006.1">
    <property type="nucleotide sequence ID" value="NZ_AQWK01000014.1"/>
</dbReference>
<dbReference type="Gene3D" id="1.20.1600.10">
    <property type="entry name" value="Outer membrane efflux proteins (OEP)"/>
    <property type="match status" value="1"/>
</dbReference>
<keyword evidence="4" id="KW-1185">Reference proteome</keyword>
<organism evidence="3 4">
    <name type="scientific">Novosphingobium nitrogenifigens DSM 19370</name>
    <dbReference type="NCBI Taxonomy" id="983920"/>
    <lineage>
        <taxon>Bacteria</taxon>
        <taxon>Pseudomonadati</taxon>
        <taxon>Pseudomonadota</taxon>
        <taxon>Alphaproteobacteria</taxon>
        <taxon>Sphingomonadales</taxon>
        <taxon>Sphingomonadaceae</taxon>
        <taxon>Novosphingobium</taxon>
    </lineage>
</organism>
<keyword evidence="2" id="KW-1134">Transmembrane beta strand</keyword>
<sequence length="527" mass="56596">MPGTDGTRARLRRLLSATLSLAVLGGCTVGPNYHHTVQPAPAQWHESLPAADSHVTTQPITARWWELYGDPELTSLEEQVVAGNLDLRIASSRLDQSLAERNIARAARLPHVDGAASYARERASPNGVMSLLGTGVNQSTGTIASGQQGFGPAAASGSSGSSDFDLPQYGVSASWEVDLWGHVRRQIEVANATLQAAQDQRRDILVSLMAETASDYIALRSVQAQIALTGQNLDTAKRLVDLTRLREREGASARFETAAANGQMHDFEARLPALRSQEAHLLNALSFLVGREPGALTAELGKVKAVPPVPKDLPVGLPSQLAERRPDVRMAEEKLHAATASIGVAISEFFPRLTLSGSLDIQALQFGNLGTWASRQYGFGPTMTLPLFEGGKLKGQVRLRRAEQREAAIALQRTMLKAWQEIDDAMADLSAAQTRRGRLADEVEANRVALDMAQRQYEAGSGDFLRVLTMQATLQTNEITLTEAGADIASASTRLYRALGGGWDTVYPDCTGKPCHAQGGVTRLAPG</sequence>
<keyword evidence="2" id="KW-0449">Lipoprotein</keyword>
<accession>F1Z3A5</accession>
<name>F1Z3A5_9SPHN</name>
<keyword evidence="2" id="KW-0472">Membrane</keyword>
<dbReference type="GO" id="GO:0015562">
    <property type="term" value="F:efflux transmembrane transporter activity"/>
    <property type="evidence" value="ECO:0007669"/>
    <property type="project" value="InterPro"/>
</dbReference>
<protein>
    <submittedName>
        <fullName evidence="3">Putative outer membrane protein oprJ</fullName>
    </submittedName>
</protein>
<evidence type="ECO:0000313" key="4">
    <source>
        <dbReference type="Proteomes" id="UP000004728"/>
    </source>
</evidence>
<dbReference type="InterPro" id="IPR010131">
    <property type="entry name" value="MdtP/NodT-like"/>
</dbReference>
<dbReference type="STRING" id="983920.Y88_3412"/>
<dbReference type="PANTHER" id="PTHR30203:SF25">
    <property type="entry name" value="OUTER MEMBRANE PROTEIN-RELATED"/>
    <property type="match status" value="1"/>
</dbReference>
<dbReference type="GO" id="GO:0005886">
    <property type="term" value="C:plasma membrane"/>
    <property type="evidence" value="ECO:0007669"/>
    <property type="project" value="UniProtKB-SubCell"/>
</dbReference>
<gene>
    <name evidence="3" type="ORF">Y88_3412</name>
</gene>
<keyword evidence="2" id="KW-0564">Palmitate</keyword>
<dbReference type="Proteomes" id="UP000004728">
    <property type="component" value="Unassembled WGS sequence"/>
</dbReference>